<dbReference type="Proteomes" id="UP000703893">
    <property type="component" value="Unassembled WGS sequence"/>
</dbReference>
<accession>A0A937X0Q9</accession>
<organism evidence="1 2">
    <name type="scientific">Candidatus Tanganyikabacteria bacterium</name>
    <dbReference type="NCBI Taxonomy" id="2961651"/>
    <lineage>
        <taxon>Bacteria</taxon>
        <taxon>Bacillati</taxon>
        <taxon>Candidatus Sericytochromatia</taxon>
        <taxon>Candidatus Tanganyikabacteria</taxon>
    </lineage>
</organism>
<dbReference type="AlphaFoldDB" id="A0A937X0Q9"/>
<reference evidence="1 2" key="1">
    <citation type="submission" date="2019-03" db="EMBL/GenBank/DDBJ databases">
        <title>Lake Tanganyika Metagenome-Assembled Genomes (MAGs).</title>
        <authorList>
            <person name="Tran P."/>
        </authorList>
    </citation>
    <scope>NUCLEOTIDE SEQUENCE [LARGE SCALE GENOMIC DNA]</scope>
    <source>
        <strain evidence="1">K_DeepCast_65m_m2_236</strain>
    </source>
</reference>
<proteinExistence type="predicted"/>
<name>A0A937X0Q9_9BACT</name>
<evidence type="ECO:0000313" key="1">
    <source>
        <dbReference type="EMBL" id="MBM3273834.1"/>
    </source>
</evidence>
<comment type="caution">
    <text evidence="1">The sequence shown here is derived from an EMBL/GenBank/DDBJ whole genome shotgun (WGS) entry which is preliminary data.</text>
</comment>
<sequence>MKTIHDALVALASRGWRQKATIGRTRILEHPDKPGVYIYLRGRPSSKLTGDHRAEIRRKANV</sequence>
<dbReference type="EMBL" id="VGJX01000058">
    <property type="protein sequence ID" value="MBM3273834.1"/>
    <property type="molecule type" value="Genomic_DNA"/>
</dbReference>
<gene>
    <name evidence="1" type="ORF">FJZ00_01680</name>
</gene>
<protein>
    <submittedName>
        <fullName evidence="1">Uncharacterized protein</fullName>
    </submittedName>
</protein>
<evidence type="ECO:0000313" key="2">
    <source>
        <dbReference type="Proteomes" id="UP000703893"/>
    </source>
</evidence>